<gene>
    <name evidence="1" type="ORF">S01H4_25113</name>
</gene>
<organism evidence="1">
    <name type="scientific">marine sediment metagenome</name>
    <dbReference type="NCBI Taxonomy" id="412755"/>
    <lineage>
        <taxon>unclassified sequences</taxon>
        <taxon>metagenomes</taxon>
        <taxon>ecological metagenomes</taxon>
    </lineage>
</organism>
<sequence length="162" mass="17984">MEKLAEVGQEVRISQKLSAKDFVSILERRPSKIVVSASILKQSKNIGLIVDALETAASKGVPKIEVVSRGKPPRRIEQDWVDPYIRSLVGHRADSKERLLVHLLDLGKNGAPISELPPGEIELLPKLNKINRVEITSDLRVRLTKLGTTIAQGAKKLYPELR</sequence>
<accession>X1B394</accession>
<proteinExistence type="predicted"/>
<protein>
    <submittedName>
        <fullName evidence="1">Uncharacterized protein</fullName>
    </submittedName>
</protein>
<name>X1B394_9ZZZZ</name>
<comment type="caution">
    <text evidence="1">The sequence shown here is derived from an EMBL/GenBank/DDBJ whole genome shotgun (WGS) entry which is preliminary data.</text>
</comment>
<evidence type="ECO:0000313" key="1">
    <source>
        <dbReference type="EMBL" id="GAG89455.1"/>
    </source>
</evidence>
<dbReference type="AlphaFoldDB" id="X1B394"/>
<reference evidence="1" key="1">
    <citation type="journal article" date="2014" name="Front. Microbiol.">
        <title>High frequency of phylogenetically diverse reductive dehalogenase-homologous genes in deep subseafloor sedimentary metagenomes.</title>
        <authorList>
            <person name="Kawai M."/>
            <person name="Futagami T."/>
            <person name="Toyoda A."/>
            <person name="Takaki Y."/>
            <person name="Nishi S."/>
            <person name="Hori S."/>
            <person name="Arai W."/>
            <person name="Tsubouchi T."/>
            <person name="Morono Y."/>
            <person name="Uchiyama I."/>
            <person name="Ito T."/>
            <person name="Fujiyama A."/>
            <person name="Inagaki F."/>
            <person name="Takami H."/>
        </authorList>
    </citation>
    <scope>NUCLEOTIDE SEQUENCE</scope>
    <source>
        <strain evidence="1">Expedition CK06-06</strain>
    </source>
</reference>
<dbReference type="EMBL" id="BART01011904">
    <property type="protein sequence ID" value="GAG89455.1"/>
    <property type="molecule type" value="Genomic_DNA"/>
</dbReference>